<evidence type="ECO:0000313" key="4">
    <source>
        <dbReference type="EMBL" id="BDG15776.1"/>
    </source>
</evidence>
<reference evidence="4 5" key="1">
    <citation type="journal article" date="2022" name="Microbiol. Resour. Announc.">
        <title>Complete Genome Sequences of Thermus Strains Isolated from Senami Hot Spring in Japan.</title>
        <authorList>
            <person name="Miyazaki K."/>
        </authorList>
    </citation>
    <scope>NUCLEOTIDE SEQUENCE [LARGE SCALE GENOMIC DNA]</scope>
    <source>
        <strain evidence="4 5">SNM4-1</strain>
    </source>
</reference>
<dbReference type="RefSeq" id="WP_244363274.1">
    <property type="nucleotide sequence ID" value="NZ_AP025593.1"/>
</dbReference>
<evidence type="ECO:0000256" key="3">
    <source>
        <dbReference type="RuleBase" id="RU362118"/>
    </source>
</evidence>
<comment type="cofactor">
    <cofactor evidence="1 3">
        <name>pyridoxal 5'-phosphate</name>
        <dbReference type="ChEBI" id="CHEBI:597326"/>
    </cofactor>
</comment>
<proteinExistence type="inferred from homology"/>
<dbReference type="InterPro" id="IPR015424">
    <property type="entry name" value="PyrdxlP-dep_Trfase"/>
</dbReference>
<dbReference type="EMBL" id="AP025593">
    <property type="protein sequence ID" value="BDG15776.1"/>
    <property type="molecule type" value="Genomic_DNA"/>
</dbReference>
<dbReference type="PANTHER" id="PTHR11808">
    <property type="entry name" value="TRANS-SULFURATION ENZYME FAMILY MEMBER"/>
    <property type="match status" value="1"/>
</dbReference>
<dbReference type="InterPro" id="IPR000277">
    <property type="entry name" value="Cys/Met-Metab_PyrdxlP-dep_enz"/>
</dbReference>
<evidence type="ECO:0008006" key="6">
    <source>
        <dbReference type="Google" id="ProtNLM"/>
    </source>
</evidence>
<accession>A0ABN6NEC3</accession>
<sequence>MVRSNPRLRVADLPALAALARDRGALLVVDNTFATPYHAQPLKQGAHLVVESLTKFLSGHHQVLLGGVVGARDVVEPLRQVAVRAGLVPNPWACWLGVEGVRTLAVRLERASATAWRLARFLQAHPKVRAVHYPGLAHHPDHPVANRVLERGYGAMLSFELPPERAAVNRFLRSLKRVRLVLSLGGVETTLSHPATSSHRFLSEEEREALGLHEGFLRLSVGLEDPEDLEAEFSEALEAL</sequence>
<dbReference type="Gene3D" id="3.40.640.10">
    <property type="entry name" value="Type I PLP-dependent aspartate aminotransferase-like (Major domain)"/>
    <property type="match status" value="1"/>
</dbReference>
<protein>
    <recommendedName>
        <fullName evidence="6">Methionine gamma-lyase</fullName>
    </recommendedName>
</protein>
<dbReference type="SUPFAM" id="SSF53383">
    <property type="entry name" value="PLP-dependent transferases"/>
    <property type="match status" value="1"/>
</dbReference>
<evidence type="ECO:0000313" key="5">
    <source>
        <dbReference type="Proteomes" id="UP000831120"/>
    </source>
</evidence>
<dbReference type="InterPro" id="IPR015421">
    <property type="entry name" value="PyrdxlP-dep_Trfase_major"/>
</dbReference>
<keyword evidence="2 3" id="KW-0663">Pyridoxal phosphate</keyword>
<organism evidence="4 5">
    <name type="scientific">Thermus brockianus</name>
    <dbReference type="NCBI Taxonomy" id="56956"/>
    <lineage>
        <taxon>Bacteria</taxon>
        <taxon>Thermotogati</taxon>
        <taxon>Deinococcota</taxon>
        <taxon>Deinococci</taxon>
        <taxon>Thermales</taxon>
        <taxon>Thermaceae</taxon>
        <taxon>Thermus</taxon>
    </lineage>
</organism>
<evidence type="ECO:0000256" key="2">
    <source>
        <dbReference type="ARBA" id="ARBA00022898"/>
    </source>
</evidence>
<gene>
    <name evidence="4" type="ORF">TbrSNM41_05100</name>
</gene>
<evidence type="ECO:0000256" key="1">
    <source>
        <dbReference type="ARBA" id="ARBA00001933"/>
    </source>
</evidence>
<dbReference type="Pfam" id="PF01053">
    <property type="entry name" value="Cys_Met_Meta_PP"/>
    <property type="match status" value="1"/>
</dbReference>
<keyword evidence="5" id="KW-1185">Reference proteome</keyword>
<dbReference type="Proteomes" id="UP000831120">
    <property type="component" value="Chromosome"/>
</dbReference>
<name>A0ABN6NEC3_THEBO</name>
<dbReference type="InterPro" id="IPR015422">
    <property type="entry name" value="PyrdxlP-dep_Trfase_small"/>
</dbReference>
<dbReference type="Gene3D" id="3.90.1150.10">
    <property type="entry name" value="Aspartate Aminotransferase, domain 1"/>
    <property type="match status" value="1"/>
</dbReference>
<comment type="similarity">
    <text evidence="3">Belongs to the trans-sulfuration enzymes family.</text>
</comment>